<dbReference type="EMBL" id="JH795869">
    <property type="protein sequence ID" value="EJT99568.1"/>
    <property type="molecule type" value="Genomic_DNA"/>
</dbReference>
<dbReference type="HOGENOM" id="CLU_688915_0_0_1"/>
<dbReference type="InterPro" id="IPR032675">
    <property type="entry name" value="LRR_dom_sf"/>
</dbReference>
<name>M5FTV6_DACPD</name>
<dbReference type="RefSeq" id="XP_040626466.1">
    <property type="nucleotide sequence ID" value="XM_040768921.1"/>
</dbReference>
<dbReference type="Gene3D" id="3.80.10.10">
    <property type="entry name" value="Ribonuclease Inhibitor"/>
    <property type="match status" value="1"/>
</dbReference>
<proteinExistence type="predicted"/>
<dbReference type="SUPFAM" id="SSF52047">
    <property type="entry name" value="RNI-like"/>
    <property type="match status" value="1"/>
</dbReference>
<dbReference type="AlphaFoldDB" id="M5FTV6"/>
<dbReference type="OrthoDB" id="3945550at2759"/>
<feature type="region of interest" description="Disordered" evidence="1">
    <location>
        <begin position="378"/>
        <end position="400"/>
    </location>
</feature>
<organism evidence="2 3">
    <name type="scientific">Dacryopinax primogenitus (strain DJM 731)</name>
    <name type="common">Brown rot fungus</name>
    <dbReference type="NCBI Taxonomy" id="1858805"/>
    <lineage>
        <taxon>Eukaryota</taxon>
        <taxon>Fungi</taxon>
        <taxon>Dikarya</taxon>
        <taxon>Basidiomycota</taxon>
        <taxon>Agaricomycotina</taxon>
        <taxon>Dacrymycetes</taxon>
        <taxon>Dacrymycetales</taxon>
        <taxon>Dacrymycetaceae</taxon>
        <taxon>Dacryopinax</taxon>
    </lineage>
</organism>
<evidence type="ECO:0008006" key="4">
    <source>
        <dbReference type="Google" id="ProtNLM"/>
    </source>
</evidence>
<keyword evidence="3" id="KW-1185">Reference proteome</keyword>
<protein>
    <recommendedName>
        <fullName evidence="4">F-box domain-containing protein</fullName>
    </recommendedName>
</protein>
<dbReference type="GeneID" id="63683983"/>
<evidence type="ECO:0000313" key="2">
    <source>
        <dbReference type="EMBL" id="EJT99568.1"/>
    </source>
</evidence>
<reference evidence="2 3" key="1">
    <citation type="journal article" date="2012" name="Science">
        <title>The Paleozoic origin of enzymatic lignin decomposition reconstructed from 31 fungal genomes.</title>
        <authorList>
            <person name="Floudas D."/>
            <person name="Binder M."/>
            <person name="Riley R."/>
            <person name="Barry K."/>
            <person name="Blanchette R.A."/>
            <person name="Henrissat B."/>
            <person name="Martinez A.T."/>
            <person name="Otillar R."/>
            <person name="Spatafora J.W."/>
            <person name="Yadav J.S."/>
            <person name="Aerts A."/>
            <person name="Benoit I."/>
            <person name="Boyd A."/>
            <person name="Carlson A."/>
            <person name="Copeland A."/>
            <person name="Coutinho P.M."/>
            <person name="de Vries R.P."/>
            <person name="Ferreira P."/>
            <person name="Findley K."/>
            <person name="Foster B."/>
            <person name="Gaskell J."/>
            <person name="Glotzer D."/>
            <person name="Gorecki P."/>
            <person name="Heitman J."/>
            <person name="Hesse C."/>
            <person name="Hori C."/>
            <person name="Igarashi K."/>
            <person name="Jurgens J.A."/>
            <person name="Kallen N."/>
            <person name="Kersten P."/>
            <person name="Kohler A."/>
            <person name="Kuees U."/>
            <person name="Kumar T.K.A."/>
            <person name="Kuo A."/>
            <person name="LaButti K."/>
            <person name="Larrondo L.F."/>
            <person name="Lindquist E."/>
            <person name="Ling A."/>
            <person name="Lombard V."/>
            <person name="Lucas S."/>
            <person name="Lundell T."/>
            <person name="Martin R."/>
            <person name="McLaughlin D.J."/>
            <person name="Morgenstern I."/>
            <person name="Morin E."/>
            <person name="Murat C."/>
            <person name="Nagy L.G."/>
            <person name="Nolan M."/>
            <person name="Ohm R.A."/>
            <person name="Patyshakuliyeva A."/>
            <person name="Rokas A."/>
            <person name="Ruiz-Duenas F.J."/>
            <person name="Sabat G."/>
            <person name="Salamov A."/>
            <person name="Samejima M."/>
            <person name="Schmutz J."/>
            <person name="Slot J.C."/>
            <person name="St John F."/>
            <person name="Stenlid J."/>
            <person name="Sun H."/>
            <person name="Sun S."/>
            <person name="Syed K."/>
            <person name="Tsang A."/>
            <person name="Wiebenga A."/>
            <person name="Young D."/>
            <person name="Pisabarro A."/>
            <person name="Eastwood D.C."/>
            <person name="Martin F."/>
            <person name="Cullen D."/>
            <person name="Grigoriev I.V."/>
            <person name="Hibbett D.S."/>
        </authorList>
    </citation>
    <scope>NUCLEOTIDE SEQUENCE [LARGE SCALE GENOMIC DNA]</scope>
    <source>
        <strain evidence="2 3">DJM-731 SS1</strain>
    </source>
</reference>
<dbReference type="Proteomes" id="UP000030653">
    <property type="component" value="Unassembled WGS sequence"/>
</dbReference>
<evidence type="ECO:0000256" key="1">
    <source>
        <dbReference type="SAM" id="MobiDB-lite"/>
    </source>
</evidence>
<sequence length="400" mass="45858">MSLPTISPEIWLMILEETVLGDLEKGTNEFSNLMLVCHMWKNLVAPLLYRRLLFWQPHQIPLFVHHVYALKRMNEYPSRRTTSLCLLKLADLNLDGRDMLLLLRCFPKLQQLDSSLKLSWKELEVLADHCAQHLRVLDTCIDDRDGTGLAFTIIPRFHALEYMHLCIADPSPGRSPLHELPPFSLPHLKYLELRMAKHQKRNYAHYLSFLELCTFPALSHLRLSHLRHPEALTFSDFLYRHGPLLTRLDIEDVHPECLSIPFPNLVHLGIMWPLFDQMIDPQHLEAMIPPSVQVLHLCEGDCPSSDTVSFLQEFGHRRPPQAQLEAIQIEDPGFLWEDLACDTVTATGWLQPAFHLRKIGIALLDADGVGFKLEKSFPPQNGSLSSSSSVSRAKDTVLRR</sequence>
<accession>M5FTV6</accession>
<evidence type="ECO:0000313" key="3">
    <source>
        <dbReference type="Proteomes" id="UP000030653"/>
    </source>
</evidence>
<gene>
    <name evidence="2" type="ORF">DACRYDRAFT_109664</name>
</gene>